<dbReference type="Pfam" id="PF01915">
    <property type="entry name" value="Glyco_hydro_3_C"/>
    <property type="match status" value="1"/>
</dbReference>
<dbReference type="Pfam" id="PF14310">
    <property type="entry name" value="Fn3-like"/>
    <property type="match status" value="1"/>
</dbReference>
<dbReference type="Gene3D" id="3.40.50.1700">
    <property type="entry name" value="Glycoside hydrolase family 3 C-terminal domain"/>
    <property type="match status" value="1"/>
</dbReference>
<evidence type="ECO:0000256" key="11">
    <source>
        <dbReference type="ARBA" id="ARBA00023326"/>
    </source>
</evidence>
<dbReference type="SUPFAM" id="SSF52279">
    <property type="entry name" value="Beta-D-glucan exohydrolase, C-terminal domain"/>
    <property type="match status" value="1"/>
</dbReference>
<keyword evidence="9" id="KW-0119">Carbohydrate metabolism</keyword>
<gene>
    <name evidence="17" type="primary">AXYLA</name>
    <name evidence="16" type="ORF">GNLVRS02_ARAD1C05676g</name>
</gene>
<dbReference type="PANTHER" id="PTHR42721">
    <property type="entry name" value="SUGAR HYDROLASE-RELATED"/>
    <property type="match status" value="1"/>
</dbReference>
<sequence>MKWTTSALTAVAVSGVQAANWFGPPYPDQNEFPDCANGPLKDNDVCNTELDPITRAKGLVSAMTREEKIVNVQHNATGVPRLGLAPYNWWSEALHGVASSPAVVFEDSGDFSSATSFPQPILMGAAFDDKLIFDVATVVGTEARAFGNHQKAGLDFWTPNINPYRDPRWGRGQETPGEDPYHLQNYVYNLLSGLEGPKDEPYKRIVATCKHYAGYDLENWNGIERHEFDAKISTQDLSEFYTPSFRTCARDAKVGAFMCTYNMVNGMPTCGNPYFLDTLLRDHWNWRGIGNWVTGDCGAVEDIYKTHNYTKDAASAAALALNAGTDLDCGETFPEGLPAAFDQGQVKESTLDQALVRLYSSLVHLGYFDPEGSQKYRRLGWSDVNQPHAQDLAYKAAVEGIVLLKNDGILPIKPDGQKVAVVGPLSQATTQMQGNYFGVAPHLHSPQYGAQQQNWQVSQANGTFIESTNRTGFDDAISAAKDADVIFYVGGIDNSIELEGLDRMTISWPQNQLDLIDELSKLGKKLVVVQMGGGQVDDTPLKNNDKINAIVWAGYPGQDGGVAIFDIITGKVSPAGRLPVTQYPAEYVDQVPMTDMDLRPSDSNPGRTYRWYDKAVYEFGYGLHYTDFEVSFKGNKDKKYKVDQVIHSGKKVDNLDQKVFDTFKVEVENKGDVTSDYIALAFIKTDNAGPGPYPLKTLAGYTRAFSIAPGEKRKVDIDVPVGQVARVDEKGNRVLYPGDYTLEIDVDGANGGASISFSISGDPYTIEEFPQPDF</sequence>
<accession>A0A060SZL9</accession>
<dbReference type="Gene3D" id="2.60.40.10">
    <property type="entry name" value="Immunoglobulins"/>
    <property type="match status" value="1"/>
</dbReference>
<dbReference type="InterPro" id="IPR044993">
    <property type="entry name" value="BXL"/>
</dbReference>
<evidence type="ECO:0000259" key="15">
    <source>
        <dbReference type="SMART" id="SM01217"/>
    </source>
</evidence>
<comment type="subcellular location">
    <subcellularLocation>
        <location evidence="1">Secreted</location>
    </subcellularLocation>
</comment>
<dbReference type="UniPathway" id="UPA00114"/>
<evidence type="ECO:0000256" key="12">
    <source>
        <dbReference type="ARBA" id="ARBA00024574"/>
    </source>
</evidence>
<proteinExistence type="inferred from homology"/>
<dbReference type="FunFam" id="3.40.50.1700:FF:000007">
    <property type="entry name" value="Exo-1,4-beta-xylosidase xlnD"/>
    <property type="match status" value="1"/>
</dbReference>
<evidence type="ECO:0000256" key="6">
    <source>
        <dbReference type="ARBA" id="ARBA00022729"/>
    </source>
</evidence>
<comment type="catalytic activity">
    <reaction evidence="12">
        <text>Hydrolysis of (1-&gt;4)-beta-D-xylans, to remove successive D-xylose residues from the non-reducing termini.</text>
        <dbReference type="EC" id="3.2.1.37"/>
    </reaction>
</comment>
<keyword evidence="6 14" id="KW-0732">Signal</keyword>
<dbReference type="InterPro" id="IPR036962">
    <property type="entry name" value="Glyco_hydro_3_N_sf"/>
</dbReference>
<dbReference type="EMBL" id="HG937693">
    <property type="protein sequence ID" value="CDP34143.1"/>
    <property type="molecule type" value="Genomic_DNA"/>
</dbReference>
<comment type="pathway">
    <text evidence="2">Glycan degradation; xylan degradation.</text>
</comment>
<keyword evidence="10" id="KW-0326">Glycosidase</keyword>
<evidence type="ECO:0000256" key="14">
    <source>
        <dbReference type="SAM" id="SignalP"/>
    </source>
</evidence>
<dbReference type="GO" id="GO:0031222">
    <property type="term" value="P:arabinan catabolic process"/>
    <property type="evidence" value="ECO:0007669"/>
    <property type="project" value="TreeGrafter"/>
</dbReference>
<feature type="domain" description="Fibronectin type III-like" evidence="15">
    <location>
        <begin position="677"/>
        <end position="748"/>
    </location>
</feature>
<dbReference type="EMBL" id="LN901564">
    <property type="protein sequence ID" value="CUT08919.1"/>
    <property type="molecule type" value="Genomic_DNA"/>
</dbReference>
<evidence type="ECO:0000256" key="3">
    <source>
        <dbReference type="ARBA" id="ARBA00005336"/>
    </source>
</evidence>
<dbReference type="SMART" id="SM01217">
    <property type="entry name" value="Fn3_like"/>
    <property type="match status" value="1"/>
</dbReference>
<evidence type="ECO:0000256" key="2">
    <source>
        <dbReference type="ARBA" id="ARBA00004851"/>
    </source>
</evidence>
<dbReference type="InterPro" id="IPR001764">
    <property type="entry name" value="Glyco_hydro_3_N"/>
</dbReference>
<comment type="similarity">
    <text evidence="3">Belongs to the glycosyl hydrolase 3 family.</text>
</comment>
<evidence type="ECO:0000256" key="7">
    <source>
        <dbReference type="ARBA" id="ARBA00022801"/>
    </source>
</evidence>
<feature type="chain" id="PRO_5007370376" description="xylan 1,4-beta-xylosidase" evidence="14">
    <location>
        <begin position="19"/>
        <end position="774"/>
    </location>
</feature>
<organism evidence="16">
    <name type="scientific">Blastobotrys adeninivorans</name>
    <name type="common">Yeast</name>
    <name type="synonym">Arxula adeninivorans</name>
    <dbReference type="NCBI Taxonomy" id="409370"/>
    <lineage>
        <taxon>Eukaryota</taxon>
        <taxon>Fungi</taxon>
        <taxon>Dikarya</taxon>
        <taxon>Ascomycota</taxon>
        <taxon>Saccharomycotina</taxon>
        <taxon>Dipodascomycetes</taxon>
        <taxon>Dipodascales</taxon>
        <taxon>Trichomonascaceae</taxon>
        <taxon>Blastobotrys</taxon>
    </lineage>
</organism>
<dbReference type="PANTHER" id="PTHR42721:SF3">
    <property type="entry name" value="BETA-D-XYLOSIDASE 5-RELATED"/>
    <property type="match status" value="1"/>
</dbReference>
<dbReference type="SUPFAM" id="SSF51445">
    <property type="entry name" value="(Trans)glycosidases"/>
    <property type="match status" value="1"/>
</dbReference>
<name>A0A060SZL9_BLAAD</name>
<dbReference type="GO" id="GO:0045493">
    <property type="term" value="P:xylan catabolic process"/>
    <property type="evidence" value="ECO:0007669"/>
    <property type="project" value="UniProtKB-UniPathway"/>
</dbReference>
<dbReference type="Gene3D" id="3.20.20.300">
    <property type="entry name" value="Glycoside hydrolase, family 3, N-terminal domain"/>
    <property type="match status" value="1"/>
</dbReference>
<dbReference type="InterPro" id="IPR017853">
    <property type="entry name" value="GH"/>
</dbReference>
<reference evidence="16" key="2">
    <citation type="submission" date="2014-06" db="EMBL/GenBank/DDBJ databases">
        <title>The complete genome of Blastobotrys (Arxula) adeninivorans LS3 - a yeast of biotechnological interest.</title>
        <authorList>
            <person name="Kunze G."/>
            <person name="Gaillardin C."/>
            <person name="Czernicka M."/>
            <person name="Durrens P."/>
            <person name="Martin T."/>
            <person name="Boer E."/>
            <person name="Gabaldon T."/>
            <person name="Cruz J."/>
            <person name="Talla E."/>
            <person name="Marck C."/>
            <person name="Goffeau A."/>
            <person name="Barbe V."/>
            <person name="Baret P."/>
            <person name="Baronian K."/>
            <person name="Beier S."/>
            <person name="Bleykasten C."/>
            <person name="Bode R."/>
            <person name="Casaregola S."/>
            <person name="Despons L."/>
            <person name="Fairhead C."/>
            <person name="Giersberg M."/>
            <person name="Gierski P."/>
            <person name="Hahnel U."/>
            <person name="Hartmann A."/>
            <person name="Jankowska D."/>
            <person name="Jubin C."/>
            <person name="Jung P."/>
            <person name="Lafontaine I."/>
            <person name="Leh-Louis V."/>
            <person name="Lemaire M."/>
            <person name="Marcet-Houben M."/>
            <person name="Mascher M."/>
            <person name="Morel G."/>
            <person name="Richard G.-F."/>
            <person name="Riechen J."/>
            <person name="Sacerdot C."/>
            <person name="Sarkar A."/>
            <person name="Savel G."/>
            <person name="Schacherer J."/>
            <person name="Sherman D."/>
            <person name="Straub M.-L."/>
            <person name="Stein N."/>
            <person name="Thierry A."/>
            <person name="Trautwein-Schult A."/>
            <person name="Westhof E."/>
            <person name="Worch S."/>
            <person name="Dujon B."/>
            <person name="Souciet J.-L."/>
            <person name="Wincker P."/>
            <person name="Scholz U."/>
            <person name="Neuveglise N."/>
        </authorList>
    </citation>
    <scope>NUCLEOTIDE SEQUENCE</scope>
    <source>
        <strain evidence="16">LS3</strain>
    </source>
</reference>
<reference evidence="16" key="1">
    <citation type="submission" date="2014-02" db="EMBL/GenBank/DDBJ databases">
        <authorList>
            <person name="Genoscope - CEA"/>
        </authorList>
    </citation>
    <scope>NUCLEOTIDE SEQUENCE</scope>
    <source>
        <strain evidence="16">LS3</strain>
    </source>
</reference>
<protein>
    <recommendedName>
        <fullName evidence="13">xylan 1,4-beta-xylosidase</fullName>
        <ecNumber evidence="13">3.2.1.37</ecNumber>
    </recommendedName>
</protein>
<keyword evidence="7" id="KW-0378">Hydrolase</keyword>
<keyword evidence="11" id="KW-0624">Polysaccharide degradation</keyword>
<evidence type="ECO:0000256" key="13">
    <source>
        <dbReference type="ARBA" id="ARBA00026107"/>
    </source>
</evidence>
<feature type="signal peptide" evidence="14">
    <location>
        <begin position="1"/>
        <end position="18"/>
    </location>
</feature>
<dbReference type="GO" id="GO:0046556">
    <property type="term" value="F:alpha-L-arabinofuranosidase activity"/>
    <property type="evidence" value="ECO:0007669"/>
    <property type="project" value="TreeGrafter"/>
</dbReference>
<evidence type="ECO:0000256" key="5">
    <source>
        <dbReference type="ARBA" id="ARBA00022651"/>
    </source>
</evidence>
<dbReference type="GO" id="GO:0005576">
    <property type="term" value="C:extracellular region"/>
    <property type="evidence" value="ECO:0007669"/>
    <property type="project" value="UniProtKB-SubCell"/>
</dbReference>
<dbReference type="InterPro" id="IPR026891">
    <property type="entry name" value="Fn3-like"/>
</dbReference>
<keyword evidence="5" id="KW-0858">Xylan degradation</keyword>
<reference evidence="17" key="3">
    <citation type="submission" date="2015-11" db="EMBL/GenBank/DDBJ databases">
        <title>Homologous recombinant expression and biochemical characterization of two beta-xylosidases from Arxula adeninivorans (LS3).</title>
        <authorList>
            <person name="Leupelt A."/>
            <person name="Bischoff F."/>
            <person name="Matros A."/>
            <person name="Mock H.P."/>
            <person name="Kunze G."/>
            <person name="Worch S."/>
        </authorList>
    </citation>
    <scope>NUCLEOTIDE SEQUENCE</scope>
</reference>
<evidence type="ECO:0000256" key="10">
    <source>
        <dbReference type="ARBA" id="ARBA00023295"/>
    </source>
</evidence>
<dbReference type="AlphaFoldDB" id="A0A060SZL9"/>
<evidence type="ECO:0000256" key="1">
    <source>
        <dbReference type="ARBA" id="ARBA00004613"/>
    </source>
</evidence>
<keyword evidence="4" id="KW-0964">Secreted</keyword>
<evidence type="ECO:0000313" key="16">
    <source>
        <dbReference type="EMBL" id="CDP34143.1"/>
    </source>
</evidence>
<keyword evidence="8" id="KW-0325">Glycoprotein</keyword>
<evidence type="ECO:0000313" key="17">
    <source>
        <dbReference type="EMBL" id="CUT08919.1"/>
    </source>
</evidence>
<evidence type="ECO:0000256" key="8">
    <source>
        <dbReference type="ARBA" id="ARBA00023180"/>
    </source>
</evidence>
<dbReference type="InterPro" id="IPR002772">
    <property type="entry name" value="Glyco_hydro_3_C"/>
</dbReference>
<dbReference type="GO" id="GO:0009044">
    <property type="term" value="F:xylan 1,4-beta-xylosidase activity"/>
    <property type="evidence" value="ECO:0007669"/>
    <property type="project" value="UniProtKB-EC"/>
</dbReference>
<dbReference type="Pfam" id="PF00933">
    <property type="entry name" value="Glyco_hydro_3"/>
    <property type="match status" value="1"/>
</dbReference>
<evidence type="ECO:0000256" key="9">
    <source>
        <dbReference type="ARBA" id="ARBA00023277"/>
    </source>
</evidence>
<dbReference type="EC" id="3.2.1.37" evidence="13"/>
<dbReference type="InterPro" id="IPR036881">
    <property type="entry name" value="Glyco_hydro_3_C_sf"/>
</dbReference>
<dbReference type="InterPro" id="IPR013783">
    <property type="entry name" value="Ig-like_fold"/>
</dbReference>
<evidence type="ECO:0000256" key="4">
    <source>
        <dbReference type="ARBA" id="ARBA00022525"/>
    </source>
</evidence>